<dbReference type="GO" id="GO:0046982">
    <property type="term" value="F:protein heterodimerization activity"/>
    <property type="evidence" value="ECO:0007669"/>
    <property type="project" value="InterPro"/>
</dbReference>
<evidence type="ECO:0000313" key="3">
    <source>
        <dbReference type="EMBL" id="KAH9307850.1"/>
    </source>
</evidence>
<proteinExistence type="inferred from homology"/>
<dbReference type="Proteomes" id="UP000824469">
    <property type="component" value="Unassembled WGS sequence"/>
</dbReference>
<dbReference type="GO" id="GO:0003677">
    <property type="term" value="F:DNA binding"/>
    <property type="evidence" value="ECO:0007669"/>
    <property type="project" value="InterPro"/>
</dbReference>
<dbReference type="EMBL" id="JAHRHJ020000007">
    <property type="protein sequence ID" value="KAH9307850.1"/>
    <property type="molecule type" value="Genomic_DNA"/>
</dbReference>
<dbReference type="PANTHER" id="PTHR33604:SF1">
    <property type="entry name" value="GLYCOSYLTRANSFERASE FAMILY PROTEIN 2"/>
    <property type="match status" value="1"/>
</dbReference>
<dbReference type="GO" id="GO:0000786">
    <property type="term" value="C:nucleosome"/>
    <property type="evidence" value="ECO:0007669"/>
    <property type="project" value="InterPro"/>
</dbReference>
<dbReference type="Gene3D" id="1.10.20.10">
    <property type="entry name" value="Histone, subunit A"/>
    <property type="match status" value="1"/>
</dbReference>
<dbReference type="InterPro" id="IPR000164">
    <property type="entry name" value="Histone_H3/CENP-A"/>
</dbReference>
<dbReference type="PANTHER" id="PTHR33604">
    <property type="entry name" value="OSJNBA0004B13.7 PROTEIN"/>
    <property type="match status" value="1"/>
</dbReference>
<dbReference type="InterPro" id="IPR009072">
    <property type="entry name" value="Histone-fold"/>
</dbReference>
<dbReference type="SUPFAM" id="SSF47113">
    <property type="entry name" value="Histone-fold"/>
    <property type="match status" value="1"/>
</dbReference>
<dbReference type="Pfam" id="PF00125">
    <property type="entry name" value="Histone"/>
    <property type="match status" value="1"/>
</dbReference>
<dbReference type="InterPro" id="IPR029044">
    <property type="entry name" value="Nucleotide-diphossugar_trans"/>
</dbReference>
<dbReference type="InterPro" id="IPR007125">
    <property type="entry name" value="H2A/H2B/H3"/>
</dbReference>
<sequence length="392" mass="45669">MVERRKKRKLQQEIIMPDRGEIGHVMMTAETGTYRWIVREIAQDFKTDLRFQSSAIAALQEAVEAYLSYMDSEIGAIMVQYMPLDSQGEVPNHVHDADDDWNRMRIYVNIITQNRPASLQRLLKSLTNAYYLGDEIFLTFNMDNIVDEETLKIVNNFKWPHSAKYFRRRIIQGGLIRVVSESWYPTFGDDFGLLLEDDIEISPFYYFWIKYALLAYHYGPQATLPELNSIALYTPCLVEFVKERPKWNVTDFFKELHPNTPYLHQLPCSWGALFFPKHWREFYTGYVTLYPNFPNQASFSTNHMDPGTHINASNNALKHKKEDFEVPLLREDFRAFLPNGKLPSISKLPVLNFFNQPVSLKGLKSAGEKILQDVIRCNTKEVVVVVLDMQKS</sequence>
<comment type="similarity">
    <text evidence="1">Belongs to the histone H3 family.</text>
</comment>
<evidence type="ECO:0000259" key="2">
    <source>
        <dbReference type="Pfam" id="PF00125"/>
    </source>
</evidence>
<evidence type="ECO:0000313" key="4">
    <source>
        <dbReference type="Proteomes" id="UP000824469"/>
    </source>
</evidence>
<gene>
    <name evidence="3" type="ORF">KI387_035761</name>
</gene>
<organism evidence="3 4">
    <name type="scientific">Taxus chinensis</name>
    <name type="common">Chinese yew</name>
    <name type="synonym">Taxus wallichiana var. chinensis</name>
    <dbReference type="NCBI Taxonomy" id="29808"/>
    <lineage>
        <taxon>Eukaryota</taxon>
        <taxon>Viridiplantae</taxon>
        <taxon>Streptophyta</taxon>
        <taxon>Embryophyta</taxon>
        <taxon>Tracheophyta</taxon>
        <taxon>Spermatophyta</taxon>
        <taxon>Pinopsida</taxon>
        <taxon>Pinidae</taxon>
        <taxon>Conifers II</taxon>
        <taxon>Cupressales</taxon>
        <taxon>Taxaceae</taxon>
        <taxon>Taxus</taxon>
    </lineage>
</organism>
<comment type="caution">
    <text evidence="3">The sequence shown here is derived from an EMBL/GenBank/DDBJ whole genome shotgun (WGS) entry which is preliminary data.</text>
</comment>
<protein>
    <recommendedName>
        <fullName evidence="2">Core Histone H2A/H2B/H3 domain-containing protein</fullName>
    </recommendedName>
</protein>
<dbReference type="SUPFAM" id="SSF53448">
    <property type="entry name" value="Nucleotide-diphospho-sugar transferases"/>
    <property type="match status" value="1"/>
</dbReference>
<keyword evidence="4" id="KW-1185">Reference proteome</keyword>
<dbReference type="AlphaFoldDB" id="A0AA38L0N8"/>
<accession>A0AA38L0N8</accession>
<evidence type="ECO:0000256" key="1">
    <source>
        <dbReference type="ARBA" id="ARBA00010343"/>
    </source>
</evidence>
<dbReference type="SMART" id="SM00428">
    <property type="entry name" value="H3"/>
    <property type="match status" value="1"/>
</dbReference>
<dbReference type="Gene3D" id="3.90.550.10">
    <property type="entry name" value="Spore Coat Polysaccharide Biosynthesis Protein SpsA, Chain A"/>
    <property type="match status" value="1"/>
</dbReference>
<dbReference type="GO" id="GO:0030527">
    <property type="term" value="F:structural constituent of chromatin"/>
    <property type="evidence" value="ECO:0007669"/>
    <property type="project" value="InterPro"/>
</dbReference>
<feature type="domain" description="Core Histone H2A/H2B/H3" evidence="2">
    <location>
        <begin position="37"/>
        <end position="68"/>
    </location>
</feature>
<reference evidence="3 4" key="1">
    <citation type="journal article" date="2021" name="Nat. Plants">
        <title>The Taxus genome provides insights into paclitaxel biosynthesis.</title>
        <authorList>
            <person name="Xiong X."/>
            <person name="Gou J."/>
            <person name="Liao Q."/>
            <person name="Li Y."/>
            <person name="Zhou Q."/>
            <person name="Bi G."/>
            <person name="Li C."/>
            <person name="Du R."/>
            <person name="Wang X."/>
            <person name="Sun T."/>
            <person name="Guo L."/>
            <person name="Liang H."/>
            <person name="Lu P."/>
            <person name="Wu Y."/>
            <person name="Zhang Z."/>
            <person name="Ro D.K."/>
            <person name="Shang Y."/>
            <person name="Huang S."/>
            <person name="Yan J."/>
        </authorList>
    </citation>
    <scope>NUCLEOTIDE SEQUENCE [LARGE SCALE GENOMIC DNA]</scope>
    <source>
        <strain evidence="3">Ta-2019</strain>
    </source>
</reference>
<name>A0AA38L0N8_TAXCH</name>